<accession>A0A699WI31</accession>
<dbReference type="EMBL" id="BKCJ011708518">
    <property type="protein sequence ID" value="GFD47822.1"/>
    <property type="molecule type" value="Genomic_DNA"/>
</dbReference>
<dbReference type="AlphaFoldDB" id="A0A699WI31"/>
<evidence type="ECO:0000313" key="2">
    <source>
        <dbReference type="EMBL" id="GFD47822.1"/>
    </source>
</evidence>
<comment type="caution">
    <text evidence="2">The sequence shown here is derived from an EMBL/GenBank/DDBJ whole genome shotgun (WGS) entry which is preliminary data.</text>
</comment>
<name>A0A699WI31_TANCI</name>
<feature type="non-terminal residue" evidence="2">
    <location>
        <position position="61"/>
    </location>
</feature>
<organism evidence="2">
    <name type="scientific">Tanacetum cinerariifolium</name>
    <name type="common">Dalmatian daisy</name>
    <name type="synonym">Chrysanthemum cinerariifolium</name>
    <dbReference type="NCBI Taxonomy" id="118510"/>
    <lineage>
        <taxon>Eukaryota</taxon>
        <taxon>Viridiplantae</taxon>
        <taxon>Streptophyta</taxon>
        <taxon>Embryophyta</taxon>
        <taxon>Tracheophyta</taxon>
        <taxon>Spermatophyta</taxon>
        <taxon>Magnoliopsida</taxon>
        <taxon>eudicotyledons</taxon>
        <taxon>Gunneridae</taxon>
        <taxon>Pentapetalae</taxon>
        <taxon>asterids</taxon>
        <taxon>campanulids</taxon>
        <taxon>Asterales</taxon>
        <taxon>Asteraceae</taxon>
        <taxon>Asteroideae</taxon>
        <taxon>Anthemideae</taxon>
        <taxon>Anthemidinae</taxon>
        <taxon>Tanacetum</taxon>
    </lineage>
</organism>
<proteinExistence type="predicted"/>
<feature type="compositionally biased region" description="Low complexity" evidence="1">
    <location>
        <begin position="44"/>
        <end position="55"/>
    </location>
</feature>
<protein>
    <submittedName>
        <fullName evidence="2">Uncharacterized protein</fullName>
    </submittedName>
</protein>
<feature type="compositionally biased region" description="Basic and acidic residues" evidence="1">
    <location>
        <begin position="30"/>
        <end position="40"/>
    </location>
</feature>
<gene>
    <name evidence="2" type="ORF">Tci_919791</name>
</gene>
<sequence length="61" mass="5839">LLSIGGGMCKGCGNGGDGNAAGAMHLARRSPAECGDREASGDASSPDESLSSSSPSSPPSM</sequence>
<feature type="non-terminal residue" evidence="2">
    <location>
        <position position="1"/>
    </location>
</feature>
<evidence type="ECO:0000256" key="1">
    <source>
        <dbReference type="SAM" id="MobiDB-lite"/>
    </source>
</evidence>
<reference evidence="2" key="1">
    <citation type="journal article" date="2019" name="Sci. Rep.">
        <title>Draft genome of Tanacetum cinerariifolium, the natural source of mosquito coil.</title>
        <authorList>
            <person name="Yamashiro T."/>
            <person name="Shiraishi A."/>
            <person name="Satake H."/>
            <person name="Nakayama K."/>
        </authorList>
    </citation>
    <scope>NUCLEOTIDE SEQUENCE</scope>
</reference>
<feature type="region of interest" description="Disordered" evidence="1">
    <location>
        <begin position="20"/>
        <end position="61"/>
    </location>
</feature>